<dbReference type="Gene3D" id="3.40.50.11290">
    <property type="match status" value="1"/>
</dbReference>
<dbReference type="SUPFAM" id="SSF56059">
    <property type="entry name" value="Glutathione synthetase ATP-binding domain-like"/>
    <property type="match status" value="1"/>
</dbReference>
<dbReference type="InterPro" id="IPR051680">
    <property type="entry name" value="ATP-dep_Glu-Cys_Ligase-2"/>
</dbReference>
<organism evidence="2 3">
    <name type="scientific">Paenibacillus sepulcri</name>
    <dbReference type="NCBI Taxonomy" id="359917"/>
    <lineage>
        <taxon>Bacteria</taxon>
        <taxon>Bacillati</taxon>
        <taxon>Bacillota</taxon>
        <taxon>Bacilli</taxon>
        <taxon>Bacillales</taxon>
        <taxon>Paenibacillaceae</taxon>
        <taxon>Paenibacillus</taxon>
    </lineage>
</organism>
<reference evidence="2 3" key="1">
    <citation type="submission" date="2021-07" db="EMBL/GenBank/DDBJ databases">
        <title>Paenibacillus radiodurans sp. nov., isolated from the southeastern edge of Tengger Desert.</title>
        <authorList>
            <person name="Zhang G."/>
        </authorList>
    </citation>
    <scope>NUCLEOTIDE SEQUENCE [LARGE SCALE GENOMIC DNA]</scope>
    <source>
        <strain evidence="2 3">CCM 7311</strain>
    </source>
</reference>
<dbReference type="InterPro" id="IPR016450">
    <property type="entry name" value="UCP005522"/>
</dbReference>
<feature type="non-terminal residue" evidence="2">
    <location>
        <position position="438"/>
    </location>
</feature>
<dbReference type="PIRSF" id="PIRSF005522">
    <property type="entry name" value="UCP005522"/>
    <property type="match status" value="1"/>
</dbReference>
<proteinExistence type="predicted"/>
<feature type="domain" description="Circularly permuted ATP-grasp type 2" evidence="1">
    <location>
        <begin position="86"/>
        <end position="438"/>
    </location>
</feature>
<gene>
    <name evidence="2" type="ORF">K0U00_32785</name>
</gene>
<name>A0ABS7CD41_9BACL</name>
<dbReference type="Pfam" id="PF14403">
    <property type="entry name" value="CP_ATPgrasp_2"/>
    <property type="match status" value="1"/>
</dbReference>
<dbReference type="InterPro" id="IPR025841">
    <property type="entry name" value="CP_ATPgrasp_2"/>
</dbReference>
<dbReference type="PANTHER" id="PTHR34595:SF7">
    <property type="entry name" value="SLL1039 PROTEIN"/>
    <property type="match status" value="1"/>
</dbReference>
<evidence type="ECO:0000313" key="3">
    <source>
        <dbReference type="Proteomes" id="UP001519887"/>
    </source>
</evidence>
<keyword evidence="3" id="KW-1185">Reference proteome</keyword>
<dbReference type="Gene3D" id="3.30.1490.270">
    <property type="match status" value="1"/>
</dbReference>
<evidence type="ECO:0000259" key="1">
    <source>
        <dbReference type="Pfam" id="PF14403"/>
    </source>
</evidence>
<comment type="caution">
    <text evidence="2">The sequence shown here is derived from an EMBL/GenBank/DDBJ whole genome shotgun (WGS) entry which is preliminary data.</text>
</comment>
<dbReference type="Proteomes" id="UP001519887">
    <property type="component" value="Unassembled WGS sequence"/>
</dbReference>
<protein>
    <submittedName>
        <fullName evidence="2">Circularly permuted type 2 ATP-grasp protein</fullName>
    </submittedName>
</protein>
<sequence length="438" mass="49703">MSMAIQSQFDPYDSQSFYDEMFESDGLVRPHYDGAHRAFTRMKPSELAARHAKLQQRMLEEGITFTLYSPNQSEPLERTIPFDYIPRIIPKHEWDTIEKGMKQRVKALNSFLRDIYHEQQIVRDGVIPRQMIIGNTYFRPEMAGLEVPHNVYMTASGIDLIRDENGRYFVLEDNLRTPSGFSYLYKGRSLMSELFPDLYLSSKVADIERSLNVFLSSLRSLAPSGKANPLIVLLTPGAYNSAYFEHTFLAQQMGIHLVEGRDLVYKDHKIYLRDLRGLRQVDVIYRRLDDEYLDPLAFQPDSLLGVPGLMNAYRAGNVAIANAPGTGVADDKAVYAYVPDMIRYYLGEEPFLNNVPTFILARKEDREYALANLDQLVVKETSLSGGYGMLIGPAASQKEIAAFADAIRRDPGRYIAQTTMQLSRAPVMLGGAMTPRHI</sequence>
<dbReference type="PANTHER" id="PTHR34595">
    <property type="entry name" value="BLR5612 PROTEIN"/>
    <property type="match status" value="1"/>
</dbReference>
<evidence type="ECO:0000313" key="2">
    <source>
        <dbReference type="EMBL" id="MBW7458833.1"/>
    </source>
</evidence>
<dbReference type="EMBL" id="JAHZIK010001365">
    <property type="protein sequence ID" value="MBW7458833.1"/>
    <property type="molecule type" value="Genomic_DNA"/>
</dbReference>
<accession>A0ABS7CD41</accession>